<gene>
    <name evidence="1" type="ORF">QE440_004618</name>
</gene>
<evidence type="ECO:0000313" key="1">
    <source>
        <dbReference type="EMBL" id="MDR6236877.1"/>
    </source>
</evidence>
<name>A0AAJ2EYH5_9PSED</name>
<evidence type="ECO:0000313" key="2">
    <source>
        <dbReference type="Proteomes" id="UP001268036"/>
    </source>
</evidence>
<dbReference type="EMBL" id="JAVJAF010000001">
    <property type="protein sequence ID" value="MDR6236877.1"/>
    <property type="molecule type" value="Genomic_DNA"/>
</dbReference>
<proteinExistence type="predicted"/>
<dbReference type="RefSeq" id="WP_309761889.1">
    <property type="nucleotide sequence ID" value="NZ_JAVJAF010000001.1"/>
</dbReference>
<accession>A0AAJ2EYH5</accession>
<dbReference type="Proteomes" id="UP001268036">
    <property type="component" value="Unassembled WGS sequence"/>
</dbReference>
<sequence>MSPCVLEKLRITLVLICSQAGGFAVALLKKWANLFFTRLAKLEASREEVGYAKDRANRLPNYVHPVVPRDNNRQVVFATEQYYYQH</sequence>
<reference evidence="1" key="1">
    <citation type="submission" date="2023-08" db="EMBL/GenBank/DDBJ databases">
        <title>Functional and genomic diversity of the sorghum phyllosphere microbiome.</title>
        <authorList>
            <person name="Shade A."/>
        </authorList>
    </citation>
    <scope>NUCLEOTIDE SEQUENCE</scope>
    <source>
        <strain evidence="1">SORGH_AS_0201</strain>
    </source>
</reference>
<dbReference type="AlphaFoldDB" id="A0AAJ2EYH5"/>
<organism evidence="1 2">
    <name type="scientific">Pseudomonas oryzihabitans</name>
    <dbReference type="NCBI Taxonomy" id="47885"/>
    <lineage>
        <taxon>Bacteria</taxon>
        <taxon>Pseudomonadati</taxon>
        <taxon>Pseudomonadota</taxon>
        <taxon>Gammaproteobacteria</taxon>
        <taxon>Pseudomonadales</taxon>
        <taxon>Pseudomonadaceae</taxon>
        <taxon>Pseudomonas</taxon>
    </lineage>
</organism>
<protein>
    <submittedName>
        <fullName evidence="1">Uncharacterized protein</fullName>
    </submittedName>
</protein>
<comment type="caution">
    <text evidence="1">The sequence shown here is derived from an EMBL/GenBank/DDBJ whole genome shotgun (WGS) entry which is preliminary data.</text>
</comment>